<proteinExistence type="predicted"/>
<gene>
    <name evidence="1" type="ORF">GV828_09320</name>
</gene>
<comment type="caution">
    <text evidence="1">The sequence shown here is derived from an EMBL/GenBank/DDBJ whole genome shotgun (WGS) entry which is preliminary data.</text>
</comment>
<organism evidence="1 2">
    <name type="scientific">Flavobacterium ichthyis</name>
    <dbReference type="NCBI Taxonomy" id="2698827"/>
    <lineage>
        <taxon>Bacteria</taxon>
        <taxon>Pseudomonadati</taxon>
        <taxon>Bacteroidota</taxon>
        <taxon>Flavobacteriia</taxon>
        <taxon>Flavobacteriales</taxon>
        <taxon>Flavobacteriaceae</taxon>
        <taxon>Flavobacterium</taxon>
    </lineage>
</organism>
<dbReference type="EMBL" id="JAABLM010000010">
    <property type="protein sequence ID" value="NBL65396.1"/>
    <property type="molecule type" value="Genomic_DNA"/>
</dbReference>
<protein>
    <submittedName>
        <fullName evidence="1">Uncharacterized protein</fullName>
    </submittedName>
</protein>
<evidence type="ECO:0000313" key="2">
    <source>
        <dbReference type="Proteomes" id="UP000798602"/>
    </source>
</evidence>
<keyword evidence="2" id="KW-1185">Reference proteome</keyword>
<dbReference type="Proteomes" id="UP000798602">
    <property type="component" value="Unassembled WGS sequence"/>
</dbReference>
<evidence type="ECO:0000313" key="1">
    <source>
        <dbReference type="EMBL" id="NBL65396.1"/>
    </source>
</evidence>
<accession>A0ABW9ZB95</accession>
<dbReference type="RefSeq" id="WP_166537220.1">
    <property type="nucleotide sequence ID" value="NZ_JAABLM010000010.1"/>
</dbReference>
<name>A0ABW9ZB95_9FLAO</name>
<sequence>MYDENINIDEIINKMQVVQFKNDSLIKNYISEKLTEIGADTIAEIGKDTIFCTRFIIDNYGDIFRNNHKYLIVYEQSMMRSGYNWFLKTNKGFVKFYERDKDGIEGSLYIKDSIFDTNNDGINELVAYKHRGGSGPDYKIIYFLNDDGLIINEVSEELNEDEIKNLR</sequence>
<reference evidence="2" key="1">
    <citation type="submission" date="2020-01" db="EMBL/GenBank/DDBJ databases">
        <title>Sphingomonas sp. strain CSW-10.</title>
        <authorList>
            <person name="Chen W.-M."/>
        </authorList>
    </citation>
    <scope>NUCLEOTIDE SEQUENCE [LARGE SCALE GENOMIC DNA]</scope>
    <source>
        <strain evidence="2">NST-5</strain>
    </source>
</reference>